<feature type="compositionally biased region" description="Polar residues" evidence="3">
    <location>
        <begin position="101"/>
        <end position="121"/>
    </location>
</feature>
<dbReference type="EMBL" id="JARKIB010000015">
    <property type="protein sequence ID" value="KAJ7771626.1"/>
    <property type="molecule type" value="Genomic_DNA"/>
</dbReference>
<dbReference type="AlphaFoldDB" id="A0AAD7JTM6"/>
<evidence type="ECO:0000256" key="3">
    <source>
        <dbReference type="SAM" id="MobiDB-lite"/>
    </source>
</evidence>
<dbReference type="SMART" id="SM00326">
    <property type="entry name" value="SH3"/>
    <property type="match status" value="1"/>
</dbReference>
<evidence type="ECO:0000256" key="1">
    <source>
        <dbReference type="ARBA" id="ARBA00022443"/>
    </source>
</evidence>
<reference evidence="5" key="1">
    <citation type="submission" date="2023-03" db="EMBL/GenBank/DDBJ databases">
        <title>Massive genome expansion in bonnet fungi (Mycena s.s.) driven by repeated elements and novel gene families across ecological guilds.</title>
        <authorList>
            <consortium name="Lawrence Berkeley National Laboratory"/>
            <person name="Harder C.B."/>
            <person name="Miyauchi S."/>
            <person name="Viragh M."/>
            <person name="Kuo A."/>
            <person name="Thoen E."/>
            <person name="Andreopoulos B."/>
            <person name="Lu D."/>
            <person name="Skrede I."/>
            <person name="Drula E."/>
            <person name="Henrissat B."/>
            <person name="Morin E."/>
            <person name="Kohler A."/>
            <person name="Barry K."/>
            <person name="LaButti K."/>
            <person name="Morin E."/>
            <person name="Salamov A."/>
            <person name="Lipzen A."/>
            <person name="Mereny Z."/>
            <person name="Hegedus B."/>
            <person name="Baldrian P."/>
            <person name="Stursova M."/>
            <person name="Weitz H."/>
            <person name="Taylor A."/>
            <person name="Grigoriev I.V."/>
            <person name="Nagy L.G."/>
            <person name="Martin F."/>
            <person name="Kauserud H."/>
        </authorList>
    </citation>
    <scope>NUCLEOTIDE SEQUENCE</scope>
    <source>
        <strain evidence="5">CBHHK182m</strain>
    </source>
</reference>
<dbReference type="Proteomes" id="UP001215598">
    <property type="component" value="Unassembled WGS sequence"/>
</dbReference>
<protein>
    <recommendedName>
        <fullName evidence="4">SH3 domain-containing protein</fullName>
    </recommendedName>
</protein>
<feature type="region of interest" description="Disordered" evidence="3">
    <location>
        <begin position="99"/>
        <end position="123"/>
    </location>
</feature>
<evidence type="ECO:0000313" key="6">
    <source>
        <dbReference type="Proteomes" id="UP001215598"/>
    </source>
</evidence>
<feature type="domain" description="SH3" evidence="4">
    <location>
        <begin position="16"/>
        <end position="76"/>
    </location>
</feature>
<dbReference type="Gene3D" id="2.30.30.40">
    <property type="entry name" value="SH3 Domains"/>
    <property type="match status" value="1"/>
</dbReference>
<organism evidence="5 6">
    <name type="scientific">Mycena metata</name>
    <dbReference type="NCBI Taxonomy" id="1033252"/>
    <lineage>
        <taxon>Eukaryota</taxon>
        <taxon>Fungi</taxon>
        <taxon>Dikarya</taxon>
        <taxon>Basidiomycota</taxon>
        <taxon>Agaricomycotina</taxon>
        <taxon>Agaricomycetes</taxon>
        <taxon>Agaricomycetidae</taxon>
        <taxon>Agaricales</taxon>
        <taxon>Marasmiineae</taxon>
        <taxon>Mycenaceae</taxon>
        <taxon>Mycena</taxon>
    </lineage>
</organism>
<dbReference type="SUPFAM" id="SSF50044">
    <property type="entry name" value="SH3-domain"/>
    <property type="match status" value="1"/>
</dbReference>
<dbReference type="InterPro" id="IPR036028">
    <property type="entry name" value="SH3-like_dom_sf"/>
</dbReference>
<keyword evidence="6" id="KW-1185">Reference proteome</keyword>
<proteinExistence type="predicted"/>
<gene>
    <name evidence="5" type="ORF">B0H16DRAFT_190491</name>
</gene>
<evidence type="ECO:0000259" key="4">
    <source>
        <dbReference type="PROSITE" id="PS50002"/>
    </source>
</evidence>
<dbReference type="InterPro" id="IPR001452">
    <property type="entry name" value="SH3_domain"/>
</dbReference>
<evidence type="ECO:0000313" key="5">
    <source>
        <dbReference type="EMBL" id="KAJ7771626.1"/>
    </source>
</evidence>
<accession>A0AAD7JTM6</accession>
<sequence>MDAADLARWSRFAMKGGIGKCTALQDCVAKAPEDLMFVKGDGIVVLKQLSGNGWYLGYCAGIVGRFRAKAVQFHSKLKTSVSQEEAGAYFDHSGITPFASPASSRPRTPTVTGSNDSSPNLEGNDVPPWPLIFWTAFRITAGNKADLPSFFRLLDGPNKDLFAWDDRDTLEVDVDVLKIYPGQSWLYPRAWKQFMAEIDSLTWSKILNLTRTVSRPRHGSTNDLKIRLAALLIVYSSAAEDLHDVLAPFNINFNQPPFSSIMQVIDAGYRKHSTPIPPDSKDFWTSPKLKDWLFASNQDLCHTVWHASTPWSQPSVLQRVESMYLILTTTLMPQASISHVSAIP</sequence>
<comment type="caution">
    <text evidence="5">The sequence shown here is derived from an EMBL/GenBank/DDBJ whole genome shotgun (WGS) entry which is preliminary data.</text>
</comment>
<dbReference type="PROSITE" id="PS50002">
    <property type="entry name" value="SH3"/>
    <property type="match status" value="1"/>
</dbReference>
<dbReference type="Pfam" id="PF07653">
    <property type="entry name" value="SH3_2"/>
    <property type="match status" value="1"/>
</dbReference>
<keyword evidence="1 2" id="KW-0728">SH3 domain</keyword>
<name>A0AAD7JTM6_9AGAR</name>
<evidence type="ECO:0000256" key="2">
    <source>
        <dbReference type="PROSITE-ProRule" id="PRU00192"/>
    </source>
</evidence>